<comment type="caution">
    <text evidence="2">The sequence shown here is derived from an EMBL/GenBank/DDBJ whole genome shotgun (WGS) entry which is preliminary data.</text>
</comment>
<feature type="compositionally biased region" description="Low complexity" evidence="1">
    <location>
        <begin position="138"/>
        <end position="148"/>
    </location>
</feature>
<dbReference type="EMBL" id="SEYY01001958">
    <property type="protein sequence ID" value="KAB7505026.1"/>
    <property type="molecule type" value="Genomic_DNA"/>
</dbReference>
<keyword evidence="3" id="KW-1185">Reference proteome</keyword>
<evidence type="ECO:0000313" key="2">
    <source>
        <dbReference type="EMBL" id="KAB7505026.1"/>
    </source>
</evidence>
<organism evidence="2 3">
    <name type="scientific">Armadillidium nasatum</name>
    <dbReference type="NCBI Taxonomy" id="96803"/>
    <lineage>
        <taxon>Eukaryota</taxon>
        <taxon>Metazoa</taxon>
        <taxon>Ecdysozoa</taxon>
        <taxon>Arthropoda</taxon>
        <taxon>Crustacea</taxon>
        <taxon>Multicrustacea</taxon>
        <taxon>Malacostraca</taxon>
        <taxon>Eumalacostraca</taxon>
        <taxon>Peracarida</taxon>
        <taxon>Isopoda</taxon>
        <taxon>Oniscidea</taxon>
        <taxon>Crinocheta</taxon>
        <taxon>Armadillidiidae</taxon>
        <taxon>Armadillidium</taxon>
    </lineage>
</organism>
<reference evidence="2 3" key="1">
    <citation type="journal article" date="2019" name="PLoS Biol.">
        <title>Sex chromosomes control vertical transmission of feminizing Wolbachia symbionts in an isopod.</title>
        <authorList>
            <person name="Becking T."/>
            <person name="Chebbi M.A."/>
            <person name="Giraud I."/>
            <person name="Moumen B."/>
            <person name="Laverre T."/>
            <person name="Caubet Y."/>
            <person name="Peccoud J."/>
            <person name="Gilbert C."/>
            <person name="Cordaux R."/>
        </authorList>
    </citation>
    <scope>NUCLEOTIDE SEQUENCE [LARGE SCALE GENOMIC DNA]</scope>
    <source>
        <strain evidence="2">ANa2</strain>
        <tissue evidence="2">Whole body excluding digestive tract and cuticle</tissue>
    </source>
</reference>
<feature type="compositionally biased region" description="Polar residues" evidence="1">
    <location>
        <begin position="128"/>
        <end position="137"/>
    </location>
</feature>
<dbReference type="OrthoDB" id="10521019at2759"/>
<feature type="region of interest" description="Disordered" evidence="1">
    <location>
        <begin position="1"/>
        <end position="22"/>
    </location>
</feature>
<feature type="region of interest" description="Disordered" evidence="1">
    <location>
        <begin position="93"/>
        <end position="153"/>
    </location>
</feature>
<sequence>MNTQFNQGNSREERPAIQEENVLVPEPSSVAEFVQSEMPLTNENEQQGRSNTGDLNANVNELSSQNISTLRTVPLISLSVSSKEDQQKMGIPCYSDVSSSANLSRFSRGSSENAKRKQVLRKRLRSGKTLNSKSQSLKGNTSTKSSNKAKSHYLAESKVKPLIYVGISQRIPDKTKRKPKIVRDDDFVVPEMPSSSELKPEEEIPASKSHKEKKEVTDNSVNPDEDPGGTKTG</sequence>
<name>A0A5N5TED4_9CRUS</name>
<feature type="compositionally biased region" description="Basic residues" evidence="1">
    <location>
        <begin position="116"/>
        <end position="126"/>
    </location>
</feature>
<accession>A0A5N5TED4</accession>
<feature type="region of interest" description="Disordered" evidence="1">
    <location>
        <begin position="175"/>
        <end position="233"/>
    </location>
</feature>
<proteinExistence type="predicted"/>
<evidence type="ECO:0000313" key="3">
    <source>
        <dbReference type="Proteomes" id="UP000326759"/>
    </source>
</evidence>
<feature type="region of interest" description="Disordered" evidence="1">
    <location>
        <begin position="38"/>
        <end position="57"/>
    </location>
</feature>
<feature type="compositionally biased region" description="Polar residues" evidence="1">
    <location>
        <begin position="96"/>
        <end position="112"/>
    </location>
</feature>
<dbReference type="AlphaFoldDB" id="A0A5N5TED4"/>
<protein>
    <submittedName>
        <fullName evidence="2">Uncharacterized protein</fullName>
    </submittedName>
</protein>
<dbReference type="Proteomes" id="UP000326759">
    <property type="component" value="Unassembled WGS sequence"/>
</dbReference>
<gene>
    <name evidence="2" type="ORF">Anas_14607</name>
</gene>
<evidence type="ECO:0000256" key="1">
    <source>
        <dbReference type="SAM" id="MobiDB-lite"/>
    </source>
</evidence>